<dbReference type="InterPro" id="IPR051553">
    <property type="entry name" value="Ran_GTPase-activating"/>
</dbReference>
<dbReference type="SUPFAM" id="SSF81383">
    <property type="entry name" value="F-box domain"/>
    <property type="match status" value="1"/>
</dbReference>
<feature type="compositionally biased region" description="Basic residues" evidence="2">
    <location>
        <begin position="453"/>
        <end position="462"/>
    </location>
</feature>
<dbReference type="Gene3D" id="2.130.10.30">
    <property type="entry name" value="Regulator of chromosome condensation 1/beta-lactamase-inhibitor protein II"/>
    <property type="match status" value="2"/>
</dbReference>
<dbReference type="AlphaFoldDB" id="A0A9P3PUL4"/>
<feature type="region of interest" description="Disordered" evidence="2">
    <location>
        <begin position="443"/>
        <end position="462"/>
    </location>
</feature>
<organism evidence="3 4">
    <name type="scientific">Lyophyllum shimeji</name>
    <name type="common">Hon-shimeji</name>
    <name type="synonym">Tricholoma shimeji</name>
    <dbReference type="NCBI Taxonomy" id="47721"/>
    <lineage>
        <taxon>Eukaryota</taxon>
        <taxon>Fungi</taxon>
        <taxon>Dikarya</taxon>
        <taxon>Basidiomycota</taxon>
        <taxon>Agaricomycotina</taxon>
        <taxon>Agaricomycetes</taxon>
        <taxon>Agaricomycetidae</taxon>
        <taxon>Agaricales</taxon>
        <taxon>Tricholomatineae</taxon>
        <taxon>Lyophyllaceae</taxon>
        <taxon>Lyophyllum</taxon>
    </lineage>
</organism>
<dbReference type="OrthoDB" id="61110at2759"/>
<dbReference type="InterPro" id="IPR009091">
    <property type="entry name" value="RCC1/BLIP-II"/>
</dbReference>
<feature type="repeat" description="RCC1" evidence="1">
    <location>
        <begin position="113"/>
        <end position="168"/>
    </location>
</feature>
<evidence type="ECO:0000256" key="1">
    <source>
        <dbReference type="PROSITE-ProRule" id="PRU00235"/>
    </source>
</evidence>
<dbReference type="GO" id="GO:0005737">
    <property type="term" value="C:cytoplasm"/>
    <property type="evidence" value="ECO:0007669"/>
    <property type="project" value="TreeGrafter"/>
</dbReference>
<feature type="repeat" description="RCC1" evidence="1">
    <location>
        <begin position="57"/>
        <end position="112"/>
    </location>
</feature>
<dbReference type="Proteomes" id="UP001063166">
    <property type="component" value="Unassembled WGS sequence"/>
</dbReference>
<dbReference type="PRINTS" id="PR00633">
    <property type="entry name" value="RCCNDNSATION"/>
</dbReference>
<name>A0A9P3PUL4_LYOSH</name>
<gene>
    <name evidence="3" type="ORF">LshimejAT787_1004190</name>
</gene>
<reference evidence="3" key="1">
    <citation type="submission" date="2022-07" db="EMBL/GenBank/DDBJ databases">
        <title>The genome of Lyophyllum shimeji provides insight into the initial evolution of ectomycorrhizal fungal genome.</title>
        <authorList>
            <person name="Kobayashi Y."/>
            <person name="Shibata T."/>
            <person name="Hirakawa H."/>
            <person name="Shigenobu S."/>
            <person name="Nishiyama T."/>
            <person name="Yamada A."/>
            <person name="Hasebe M."/>
            <person name="Kawaguchi M."/>
        </authorList>
    </citation>
    <scope>NUCLEOTIDE SEQUENCE</scope>
    <source>
        <strain evidence="3">AT787</strain>
    </source>
</reference>
<dbReference type="GO" id="GO:0005085">
    <property type="term" value="F:guanyl-nucleotide exchange factor activity"/>
    <property type="evidence" value="ECO:0007669"/>
    <property type="project" value="TreeGrafter"/>
</dbReference>
<dbReference type="PANTHER" id="PTHR45982:SF3">
    <property type="entry name" value="F-BOX PROTEIN POF9"/>
    <property type="match status" value="1"/>
</dbReference>
<dbReference type="PANTHER" id="PTHR45982">
    <property type="entry name" value="REGULATOR OF CHROMOSOME CONDENSATION"/>
    <property type="match status" value="1"/>
</dbReference>
<accession>A0A9P3PUL4</accession>
<dbReference type="InterPro" id="IPR000408">
    <property type="entry name" value="Reg_chr_condens"/>
</dbReference>
<dbReference type="PROSITE" id="PS50012">
    <property type="entry name" value="RCC1_3"/>
    <property type="match status" value="3"/>
</dbReference>
<proteinExistence type="predicted"/>
<evidence type="ECO:0000256" key="2">
    <source>
        <dbReference type="SAM" id="MobiDB-lite"/>
    </source>
</evidence>
<dbReference type="InterPro" id="IPR036047">
    <property type="entry name" value="F-box-like_dom_sf"/>
</dbReference>
<comment type="caution">
    <text evidence="3">The sequence shown here is derived from an EMBL/GenBank/DDBJ whole genome shotgun (WGS) entry which is preliminary data.</text>
</comment>
<dbReference type="EMBL" id="BRPK01000010">
    <property type="protein sequence ID" value="GLB41819.1"/>
    <property type="molecule type" value="Genomic_DNA"/>
</dbReference>
<protein>
    <submittedName>
        <fullName evidence="3">Rcc1 blip-ii</fullName>
    </submittedName>
</protein>
<sequence>MQIADILRLACTNKFFAAVCSDDTFWQRRLETDFNFTGAGSARTSGWKFIYRGLFNPKVFVWGERSHGRLGLTRFPKSALHDVPFPTQLRIPGVRIVSLVAGGMSFHALDSEGRIYVWGTLDGTTPALRSDGFSEAGKNANTPLRLQMPTATRSISCGRLHASSLDAEGQIWTFPSWGRPFRLVSDFFTPPDSKPVQVECGWGFSSVLTQSGEVFIWWPFSGGMAARIQQANAEMDEQGDKKATALDDSIPCVTWDLNEDPARLPSLPPLPVLPNAENEDKPAQLIQIAATFPRGSWEYLPAFSEVEQVRTGYSRLDLAPPQTMQITHISANFLHFIAYSTGSSSVVLIGDTDTRTESSPKVIPALQDKSIISVVLGDYHNVALTSNGKLLTWGAYSAGALGLGDPTKLTPGTPGAFETEERRMMAAERGWGEPPAVDIPTEVSSGRLAHGCPGHRLRAGRQ</sequence>
<keyword evidence="4" id="KW-1185">Reference proteome</keyword>
<dbReference type="Pfam" id="PF13540">
    <property type="entry name" value="RCC1_2"/>
    <property type="match status" value="1"/>
</dbReference>
<evidence type="ECO:0000313" key="4">
    <source>
        <dbReference type="Proteomes" id="UP001063166"/>
    </source>
</evidence>
<feature type="repeat" description="RCC1" evidence="1">
    <location>
        <begin position="336"/>
        <end position="387"/>
    </location>
</feature>
<dbReference type="SUPFAM" id="SSF50985">
    <property type="entry name" value="RCC1/BLIP-II"/>
    <property type="match status" value="1"/>
</dbReference>
<evidence type="ECO:0000313" key="3">
    <source>
        <dbReference type="EMBL" id="GLB41819.1"/>
    </source>
</evidence>